<dbReference type="EMBL" id="JAGGKQ010000001">
    <property type="protein sequence ID" value="MBP1921099.1"/>
    <property type="molecule type" value="Genomic_DNA"/>
</dbReference>
<dbReference type="Pfam" id="PF26451">
    <property type="entry name" value="DUF8130"/>
    <property type="match status" value="1"/>
</dbReference>
<evidence type="ECO:0000313" key="5">
    <source>
        <dbReference type="Proteomes" id="UP000823588"/>
    </source>
</evidence>
<proteinExistence type="predicted"/>
<keyword evidence="5" id="KW-1185">Reference proteome</keyword>
<dbReference type="InterPro" id="IPR058443">
    <property type="entry name" value="DUF8130"/>
</dbReference>
<dbReference type="InterPro" id="IPR029050">
    <property type="entry name" value="Immunoprotect_excell_Ig-like"/>
</dbReference>
<gene>
    <name evidence="4" type="ORF">J2751_000082</name>
</gene>
<keyword evidence="1" id="KW-0732">Signal</keyword>
<evidence type="ECO:0000259" key="2">
    <source>
        <dbReference type="Pfam" id="PF11611"/>
    </source>
</evidence>
<evidence type="ECO:0000313" key="4">
    <source>
        <dbReference type="EMBL" id="MBP1921099.1"/>
    </source>
</evidence>
<dbReference type="Proteomes" id="UP000823588">
    <property type="component" value="Unassembled WGS sequence"/>
</dbReference>
<dbReference type="Pfam" id="PF11611">
    <property type="entry name" value="DUF4352"/>
    <property type="match status" value="1"/>
</dbReference>
<dbReference type="PROSITE" id="PS51257">
    <property type="entry name" value="PROKAR_LIPOPROTEIN"/>
    <property type="match status" value="1"/>
</dbReference>
<evidence type="ECO:0000259" key="3">
    <source>
        <dbReference type="Pfam" id="PF26451"/>
    </source>
</evidence>
<organism evidence="4 5">
    <name type="scientific">Halorubrum alkaliphilum</name>
    <dbReference type="NCBI Taxonomy" id="261290"/>
    <lineage>
        <taxon>Archaea</taxon>
        <taxon>Methanobacteriati</taxon>
        <taxon>Methanobacteriota</taxon>
        <taxon>Stenosarchaea group</taxon>
        <taxon>Halobacteria</taxon>
        <taxon>Halobacteriales</taxon>
        <taxon>Haloferacaceae</taxon>
        <taxon>Halorubrum</taxon>
    </lineage>
</organism>
<name>A0A8T4GBJ1_9EURY</name>
<dbReference type="RefSeq" id="WP_209482486.1">
    <property type="nucleotide sequence ID" value="NZ_JAGGKQ010000001.1"/>
</dbReference>
<comment type="caution">
    <text evidence="4">The sequence shown here is derived from an EMBL/GenBank/DDBJ whole genome shotgun (WGS) entry which is preliminary data.</text>
</comment>
<evidence type="ECO:0008006" key="6">
    <source>
        <dbReference type="Google" id="ProtNLM"/>
    </source>
</evidence>
<protein>
    <recommendedName>
        <fullName evidence="6">DUF4352 domain-containing protein</fullName>
    </recommendedName>
</protein>
<dbReference type="AlphaFoldDB" id="A0A8T4GBJ1"/>
<reference evidence="4" key="1">
    <citation type="submission" date="2021-03" db="EMBL/GenBank/DDBJ databases">
        <title>Genomic Encyclopedia of Type Strains, Phase IV (KMG-IV): sequencing the most valuable type-strain genomes for metagenomic binning, comparative biology and taxonomic classification.</title>
        <authorList>
            <person name="Goeker M."/>
        </authorList>
    </citation>
    <scope>NUCLEOTIDE SEQUENCE</scope>
    <source>
        <strain evidence="4">DSM 23564</strain>
    </source>
</reference>
<dbReference type="OrthoDB" id="328439at2157"/>
<sequence length="413" mass="44046">MVDRRTFLTAAGLVSVGSMAGCLGDEDGDIPDVETTDGPAEFAVYGASVSDDESVTVDSDTTIDIVIGNRGGEPGEPDVEAVIDSLESESAPQRSASLSTVEEEVESGGTVTLTTETVDFEYAGRYAVTASDASDGLLPVDDDADAEIEVGPIRAEAGGTQEVVEDLRFTVEDVSFEQGLHYDITESTGGLFGGSRDRVAVESTLSDQTLVFVNVSVENAGSSGLTVGTENFTFADESALTSLSGTAFGDLRDIESSPIEGVSVNPGSRINGWILFRANKNEVSDAEIGYHRDSRSAPKDAIWELDIGDVGFPEFEFVSMDVPDQREEGFQEFEFTIANVGDAVGTFRGELEWREGDSADWERRLEGNETLSARIPAGEEATITQGSENDELDSTYDYRLNPFGATFTIGPSE</sequence>
<dbReference type="InterPro" id="IPR029051">
    <property type="entry name" value="DUF4352"/>
</dbReference>
<dbReference type="Gene3D" id="2.60.40.1240">
    <property type="match status" value="1"/>
</dbReference>
<accession>A0A8T4GBJ1</accession>
<evidence type="ECO:0000256" key="1">
    <source>
        <dbReference type="ARBA" id="ARBA00022729"/>
    </source>
</evidence>
<feature type="domain" description="DUF4352" evidence="2">
    <location>
        <begin position="165"/>
        <end position="291"/>
    </location>
</feature>
<feature type="domain" description="DUF8130" evidence="3">
    <location>
        <begin position="3"/>
        <end position="73"/>
    </location>
</feature>